<name>A0ABN0VRD6_9BACI</name>
<dbReference type="InterPro" id="IPR011583">
    <property type="entry name" value="Chitinase_II/V-like_cat"/>
</dbReference>
<dbReference type="PROSITE" id="PS51272">
    <property type="entry name" value="SLH"/>
    <property type="match status" value="3"/>
</dbReference>
<dbReference type="InterPro" id="IPR001579">
    <property type="entry name" value="Glyco_hydro_18_chit_AS"/>
</dbReference>
<feature type="domain" description="GH18" evidence="7">
    <location>
        <begin position="31"/>
        <end position="361"/>
    </location>
</feature>
<dbReference type="PANTHER" id="PTHR46066">
    <property type="entry name" value="CHITINASE DOMAIN-CONTAINING PROTEIN 1 FAMILY MEMBER"/>
    <property type="match status" value="1"/>
</dbReference>
<dbReference type="InterPro" id="IPR001119">
    <property type="entry name" value="SLH_dom"/>
</dbReference>
<dbReference type="SUPFAM" id="SSF51445">
    <property type="entry name" value="(Trans)glycosidases"/>
    <property type="match status" value="1"/>
</dbReference>
<sequence>MKLGKKVFALIMCVFILIGTEQTIDSQTKLFNMSYLFFGSPSTYINQVQNTKGSLHVVSPNYFDITEDGQLDVTWKLQSSFISDMHRRGIKVVPFLSNHWNKTAGTNGLKNRDQLARSIAQAIQTYNLDGVNVDIEGIGETYRDEHVDFIRLLRTYIPKTKEVSVAVAANPNNWKTGWHGFYDYKGISQYADYLMIMAYDESWEGPESPIGPVASMSFSERSIQYAINQGVPKGKIVYGLPFYGRVWKMDGPTSDGRMIQGLGLSSTRVEPLLHQFNGTEFFDEKSQTPYATFTIPSGSSVFIGSTKFTAGKYVIWYENERSIKAKLRLPQKYGIKGTGSWALFHEPPSIWSFYTNWLNGEYFKDVKPGYWAESNIHFVSQKGWMHGTTSTTFSPGTTLSRAQAAVILVRALKKEQMLPKAFQFQDIKGHWAQKEIEIARELGYLQGKSPERFDPGSPITRAQLAQILYNIFDYPIDEKKENPFSDVPKDYWAYKAVMSIYQQGYISGYEDGTFKLGLNSTRAQMAALMDRMSEDFEAVASE</sequence>
<dbReference type="InterPro" id="IPR001223">
    <property type="entry name" value="Glyco_hydro18_cat"/>
</dbReference>
<dbReference type="InterPro" id="IPR017853">
    <property type="entry name" value="GH"/>
</dbReference>
<evidence type="ECO:0000259" key="6">
    <source>
        <dbReference type="PROSITE" id="PS51272"/>
    </source>
</evidence>
<dbReference type="Pfam" id="PF00704">
    <property type="entry name" value="Glyco_hydro_18"/>
    <property type="match status" value="1"/>
</dbReference>
<organism evidence="8 9">
    <name type="scientific">Bacillus carboniphilus</name>
    <dbReference type="NCBI Taxonomy" id="86663"/>
    <lineage>
        <taxon>Bacteria</taxon>
        <taxon>Bacillati</taxon>
        <taxon>Bacillota</taxon>
        <taxon>Bacilli</taxon>
        <taxon>Bacillales</taxon>
        <taxon>Bacillaceae</taxon>
        <taxon>Bacillus</taxon>
    </lineage>
</organism>
<keyword evidence="3 4" id="KW-0326">Glycosidase</keyword>
<dbReference type="Proteomes" id="UP001500782">
    <property type="component" value="Unassembled WGS sequence"/>
</dbReference>
<comment type="similarity">
    <text evidence="5">Belongs to the glycosyl hydrolase 18 family.</text>
</comment>
<evidence type="ECO:0000259" key="7">
    <source>
        <dbReference type="PROSITE" id="PS51910"/>
    </source>
</evidence>
<proteinExistence type="inferred from homology"/>
<dbReference type="Pfam" id="PF00395">
    <property type="entry name" value="SLH"/>
    <property type="match status" value="3"/>
</dbReference>
<accession>A0ABN0VRD6</accession>
<keyword evidence="2 4" id="KW-0378">Hydrolase</keyword>
<feature type="domain" description="SLH" evidence="6">
    <location>
        <begin position="359"/>
        <end position="422"/>
    </location>
</feature>
<evidence type="ECO:0000256" key="2">
    <source>
        <dbReference type="ARBA" id="ARBA00022801"/>
    </source>
</evidence>
<dbReference type="RefSeq" id="WP_343795625.1">
    <property type="nucleotide sequence ID" value="NZ_BAAADJ010000003.1"/>
</dbReference>
<feature type="domain" description="SLH" evidence="6">
    <location>
        <begin position="480"/>
        <end position="542"/>
    </location>
</feature>
<dbReference type="EMBL" id="BAAADJ010000003">
    <property type="protein sequence ID" value="GAA0315432.1"/>
    <property type="molecule type" value="Genomic_DNA"/>
</dbReference>
<dbReference type="Gene3D" id="3.10.50.10">
    <property type="match status" value="1"/>
</dbReference>
<dbReference type="PROSITE" id="PS51910">
    <property type="entry name" value="GH18_2"/>
    <property type="match status" value="1"/>
</dbReference>
<dbReference type="PANTHER" id="PTHR46066:SF2">
    <property type="entry name" value="CHITINASE DOMAIN-CONTAINING PROTEIN 1"/>
    <property type="match status" value="1"/>
</dbReference>
<comment type="caution">
    <text evidence="8">The sequence shown here is derived from an EMBL/GenBank/DDBJ whole genome shotgun (WGS) entry which is preliminary data.</text>
</comment>
<keyword evidence="9" id="KW-1185">Reference proteome</keyword>
<evidence type="ECO:0000256" key="3">
    <source>
        <dbReference type="ARBA" id="ARBA00023295"/>
    </source>
</evidence>
<protein>
    <recommendedName>
        <fullName evidence="10">Glycoside hydrolase</fullName>
    </recommendedName>
</protein>
<gene>
    <name evidence="8" type="ORF">GCM10008967_02480</name>
</gene>
<reference evidence="8 9" key="1">
    <citation type="journal article" date="2019" name="Int. J. Syst. Evol. Microbiol.">
        <title>The Global Catalogue of Microorganisms (GCM) 10K type strain sequencing project: providing services to taxonomists for standard genome sequencing and annotation.</title>
        <authorList>
            <consortium name="The Broad Institute Genomics Platform"/>
            <consortium name="The Broad Institute Genome Sequencing Center for Infectious Disease"/>
            <person name="Wu L."/>
            <person name="Ma J."/>
        </authorList>
    </citation>
    <scope>NUCLEOTIDE SEQUENCE [LARGE SCALE GENOMIC DNA]</scope>
    <source>
        <strain evidence="8 9">JCM 9731</strain>
    </source>
</reference>
<evidence type="ECO:0000256" key="4">
    <source>
        <dbReference type="RuleBase" id="RU000489"/>
    </source>
</evidence>
<evidence type="ECO:0000256" key="5">
    <source>
        <dbReference type="RuleBase" id="RU004453"/>
    </source>
</evidence>
<evidence type="ECO:0000313" key="8">
    <source>
        <dbReference type="EMBL" id="GAA0315432.1"/>
    </source>
</evidence>
<feature type="domain" description="SLH" evidence="6">
    <location>
        <begin position="423"/>
        <end position="479"/>
    </location>
</feature>
<evidence type="ECO:0000256" key="1">
    <source>
        <dbReference type="ARBA" id="ARBA00022729"/>
    </source>
</evidence>
<evidence type="ECO:0008006" key="10">
    <source>
        <dbReference type="Google" id="ProtNLM"/>
    </source>
</evidence>
<evidence type="ECO:0000313" key="9">
    <source>
        <dbReference type="Proteomes" id="UP001500782"/>
    </source>
</evidence>
<dbReference type="InterPro" id="IPR029070">
    <property type="entry name" value="Chitinase_insertion_sf"/>
</dbReference>
<dbReference type="Gene3D" id="3.20.20.80">
    <property type="entry name" value="Glycosidases"/>
    <property type="match status" value="1"/>
</dbReference>
<dbReference type="PROSITE" id="PS01095">
    <property type="entry name" value="GH18_1"/>
    <property type="match status" value="1"/>
</dbReference>
<keyword evidence="1" id="KW-0732">Signal</keyword>
<dbReference type="SMART" id="SM00636">
    <property type="entry name" value="Glyco_18"/>
    <property type="match status" value="1"/>
</dbReference>